<dbReference type="AlphaFoldDB" id="A0A8S8XEP0"/>
<evidence type="ECO:0000313" key="2">
    <source>
        <dbReference type="Proteomes" id="UP000681075"/>
    </source>
</evidence>
<dbReference type="PANTHER" id="PTHR36922:SF1">
    <property type="entry name" value="DUF1993 DOMAIN-CONTAINING PROTEIN"/>
    <property type="match status" value="1"/>
</dbReference>
<dbReference type="PANTHER" id="PTHR36922">
    <property type="entry name" value="BLL2446 PROTEIN"/>
    <property type="match status" value="1"/>
</dbReference>
<dbReference type="InterPro" id="IPR018531">
    <property type="entry name" value="DUF1993"/>
</dbReference>
<reference evidence="1" key="1">
    <citation type="submission" date="2021-02" db="EMBL/GenBank/DDBJ databases">
        <title>Genome sequence of Rhodospirillales sp. strain TMPK1 isolated from soil.</title>
        <authorList>
            <person name="Nakai R."/>
            <person name="Kusada H."/>
            <person name="Tamaki H."/>
        </authorList>
    </citation>
    <scope>NUCLEOTIDE SEQUENCE</scope>
    <source>
        <strain evidence="1">TMPK1</strain>
    </source>
</reference>
<organism evidence="1 2">
    <name type="scientific">Roseiterribacter gracilis</name>
    <dbReference type="NCBI Taxonomy" id="2812848"/>
    <lineage>
        <taxon>Bacteria</taxon>
        <taxon>Pseudomonadati</taxon>
        <taxon>Pseudomonadota</taxon>
        <taxon>Alphaproteobacteria</taxon>
        <taxon>Rhodospirillales</taxon>
        <taxon>Roseiterribacteraceae</taxon>
        <taxon>Roseiterribacter</taxon>
    </lineage>
</organism>
<sequence length="166" mass="18395">MYESSVPVFIRLLDALGGVLKKGQQSCTDRKIPESVMLQSRLAPDMFPLSRQVQIACDMVKGGGARLAGVAVPSYPDDEVDFAQLLARIEKTKSFLRELDKASFEGSDKRTVTLKIAGNEMQFVGQPYLLLFVLPNFYFHLTAAYAILRHNGVALEKRDFIGGLPN</sequence>
<dbReference type="Proteomes" id="UP000681075">
    <property type="component" value="Unassembled WGS sequence"/>
</dbReference>
<dbReference type="EMBL" id="BOPV01000001">
    <property type="protein sequence ID" value="GIL39706.1"/>
    <property type="molecule type" value="Genomic_DNA"/>
</dbReference>
<comment type="caution">
    <text evidence="1">The sequence shown here is derived from an EMBL/GenBank/DDBJ whole genome shotgun (WGS) entry which is preliminary data.</text>
</comment>
<dbReference type="Pfam" id="PF09351">
    <property type="entry name" value="DUF1993"/>
    <property type="match status" value="1"/>
</dbReference>
<dbReference type="Gene3D" id="1.20.120.450">
    <property type="entry name" value="dinb family like domain"/>
    <property type="match status" value="1"/>
</dbReference>
<gene>
    <name evidence="1" type="ORF">TMPK1_19430</name>
</gene>
<evidence type="ECO:0008006" key="3">
    <source>
        <dbReference type="Google" id="ProtNLM"/>
    </source>
</evidence>
<evidence type="ECO:0000313" key="1">
    <source>
        <dbReference type="EMBL" id="GIL39706.1"/>
    </source>
</evidence>
<dbReference type="SUPFAM" id="SSF109854">
    <property type="entry name" value="DinB/YfiT-like putative metalloenzymes"/>
    <property type="match status" value="1"/>
</dbReference>
<accession>A0A8S8XEP0</accession>
<dbReference type="InterPro" id="IPR034660">
    <property type="entry name" value="DinB/YfiT-like"/>
</dbReference>
<protein>
    <recommendedName>
        <fullName evidence="3">DUF1993 domain-containing protein</fullName>
    </recommendedName>
</protein>
<name>A0A8S8XEP0_9PROT</name>
<keyword evidence="2" id="KW-1185">Reference proteome</keyword>
<proteinExistence type="predicted"/>